<reference evidence="1" key="1">
    <citation type="submission" date="2018-05" db="EMBL/GenBank/DDBJ databases">
        <authorList>
            <person name="Lanie J.A."/>
            <person name="Ng W.-L."/>
            <person name="Kazmierczak K.M."/>
            <person name="Andrzejewski T.M."/>
            <person name="Davidsen T.M."/>
            <person name="Wayne K.J."/>
            <person name="Tettelin H."/>
            <person name="Glass J.I."/>
            <person name="Rusch D."/>
            <person name="Podicherti R."/>
            <person name="Tsui H.-C.T."/>
            <person name="Winkler M.E."/>
        </authorList>
    </citation>
    <scope>NUCLEOTIDE SEQUENCE</scope>
</reference>
<protein>
    <submittedName>
        <fullName evidence="1">Uncharacterized protein</fullName>
    </submittedName>
</protein>
<feature type="non-terminal residue" evidence="1">
    <location>
        <position position="1"/>
    </location>
</feature>
<dbReference type="EMBL" id="UINC01101341">
    <property type="protein sequence ID" value="SVC62072.1"/>
    <property type="molecule type" value="Genomic_DNA"/>
</dbReference>
<accession>A0A382NQQ6</accession>
<organism evidence="1">
    <name type="scientific">marine metagenome</name>
    <dbReference type="NCBI Taxonomy" id="408172"/>
    <lineage>
        <taxon>unclassified sequences</taxon>
        <taxon>metagenomes</taxon>
        <taxon>ecological metagenomes</taxon>
    </lineage>
</organism>
<feature type="non-terminal residue" evidence="1">
    <location>
        <position position="35"/>
    </location>
</feature>
<gene>
    <name evidence="1" type="ORF">METZ01_LOCUS314926</name>
</gene>
<sequence>RVFLFSLIHTLVHTFRVRGGVIQKFLCLYLQFCPY</sequence>
<proteinExistence type="predicted"/>
<dbReference type="AlphaFoldDB" id="A0A382NQQ6"/>
<name>A0A382NQQ6_9ZZZZ</name>
<evidence type="ECO:0000313" key="1">
    <source>
        <dbReference type="EMBL" id="SVC62072.1"/>
    </source>
</evidence>